<dbReference type="InterPro" id="IPR001138">
    <property type="entry name" value="Zn2Cys6_DnaBD"/>
</dbReference>
<feature type="compositionally biased region" description="Pro residues" evidence="2">
    <location>
        <begin position="390"/>
        <end position="399"/>
    </location>
</feature>
<feature type="compositionally biased region" description="Polar residues" evidence="2">
    <location>
        <begin position="440"/>
        <end position="457"/>
    </location>
</feature>
<dbReference type="PANTHER" id="PTHR35392:SF2">
    <property type="entry name" value="ZN(II)2CYS6 TRANSCRIPTION FACTOR (EUROFUNG)"/>
    <property type="match status" value="1"/>
</dbReference>
<feature type="region of interest" description="Disordered" evidence="2">
    <location>
        <begin position="358"/>
        <end position="402"/>
    </location>
</feature>
<feature type="region of interest" description="Disordered" evidence="2">
    <location>
        <begin position="422"/>
        <end position="467"/>
    </location>
</feature>
<keyword evidence="5" id="KW-1185">Reference proteome</keyword>
<evidence type="ECO:0000313" key="4">
    <source>
        <dbReference type="EMBL" id="KAK3693294.1"/>
    </source>
</evidence>
<organism evidence="4 5">
    <name type="scientific">Podospora appendiculata</name>
    <dbReference type="NCBI Taxonomy" id="314037"/>
    <lineage>
        <taxon>Eukaryota</taxon>
        <taxon>Fungi</taxon>
        <taxon>Dikarya</taxon>
        <taxon>Ascomycota</taxon>
        <taxon>Pezizomycotina</taxon>
        <taxon>Sordariomycetes</taxon>
        <taxon>Sordariomycetidae</taxon>
        <taxon>Sordariales</taxon>
        <taxon>Podosporaceae</taxon>
        <taxon>Podospora</taxon>
    </lineage>
</organism>
<dbReference type="CDD" id="cd00067">
    <property type="entry name" value="GAL4"/>
    <property type="match status" value="1"/>
</dbReference>
<dbReference type="PANTHER" id="PTHR35392">
    <property type="entry name" value="ZN(II)2CYS6 TRANSCRIPTION FACTOR (EUROFUNG)-RELATED-RELATED"/>
    <property type="match status" value="1"/>
</dbReference>
<dbReference type="SUPFAM" id="SSF57701">
    <property type="entry name" value="Zn2/Cys6 DNA-binding domain"/>
    <property type="match status" value="1"/>
</dbReference>
<keyword evidence="1" id="KW-0539">Nucleus</keyword>
<dbReference type="InterPro" id="IPR036864">
    <property type="entry name" value="Zn2-C6_fun-type_DNA-bd_sf"/>
</dbReference>
<reference evidence="4" key="2">
    <citation type="submission" date="2023-06" db="EMBL/GenBank/DDBJ databases">
        <authorList>
            <consortium name="Lawrence Berkeley National Laboratory"/>
            <person name="Haridas S."/>
            <person name="Hensen N."/>
            <person name="Bonometti L."/>
            <person name="Westerberg I."/>
            <person name="Brannstrom I.O."/>
            <person name="Guillou S."/>
            <person name="Cros-Aarteil S."/>
            <person name="Calhoun S."/>
            <person name="Kuo A."/>
            <person name="Mondo S."/>
            <person name="Pangilinan J."/>
            <person name="Riley R."/>
            <person name="Labutti K."/>
            <person name="Andreopoulos B."/>
            <person name="Lipzen A."/>
            <person name="Chen C."/>
            <person name="Yanf M."/>
            <person name="Daum C."/>
            <person name="Ng V."/>
            <person name="Clum A."/>
            <person name="Steindorff A."/>
            <person name="Ohm R."/>
            <person name="Martin F."/>
            <person name="Silar P."/>
            <person name="Natvig D."/>
            <person name="Lalanne C."/>
            <person name="Gautier V."/>
            <person name="Ament-Velasquez S.L."/>
            <person name="Kruys A."/>
            <person name="Hutchinson M.I."/>
            <person name="Powell A.J."/>
            <person name="Barry K."/>
            <person name="Miller A.N."/>
            <person name="Grigoriev I.V."/>
            <person name="Debuchy R."/>
            <person name="Gladieux P."/>
            <person name="Thoren M.H."/>
            <person name="Johannesson H."/>
        </authorList>
    </citation>
    <scope>NUCLEOTIDE SEQUENCE</scope>
    <source>
        <strain evidence="4">CBS 314.62</strain>
    </source>
</reference>
<accession>A0AAE1CGC6</accession>
<evidence type="ECO:0000256" key="2">
    <source>
        <dbReference type="SAM" id="MobiDB-lite"/>
    </source>
</evidence>
<comment type="caution">
    <text evidence="4">The sequence shown here is derived from an EMBL/GenBank/DDBJ whole genome shotgun (WGS) entry which is preliminary data.</text>
</comment>
<proteinExistence type="predicted"/>
<dbReference type="InterPro" id="IPR052973">
    <property type="entry name" value="Fungal_sec-metab_reg_TF"/>
</dbReference>
<name>A0AAE1CGC6_9PEZI</name>
<protein>
    <recommendedName>
        <fullName evidence="3">Zn(2)-C6 fungal-type domain-containing protein</fullName>
    </recommendedName>
</protein>
<reference evidence="4" key="1">
    <citation type="journal article" date="2023" name="Mol. Phylogenet. Evol.">
        <title>Genome-scale phylogeny and comparative genomics of the fungal order Sordariales.</title>
        <authorList>
            <person name="Hensen N."/>
            <person name="Bonometti L."/>
            <person name="Westerberg I."/>
            <person name="Brannstrom I.O."/>
            <person name="Guillou S."/>
            <person name="Cros-Aarteil S."/>
            <person name="Calhoun S."/>
            <person name="Haridas S."/>
            <person name="Kuo A."/>
            <person name="Mondo S."/>
            <person name="Pangilinan J."/>
            <person name="Riley R."/>
            <person name="LaButti K."/>
            <person name="Andreopoulos B."/>
            <person name="Lipzen A."/>
            <person name="Chen C."/>
            <person name="Yan M."/>
            <person name="Daum C."/>
            <person name="Ng V."/>
            <person name="Clum A."/>
            <person name="Steindorff A."/>
            <person name="Ohm R.A."/>
            <person name="Martin F."/>
            <person name="Silar P."/>
            <person name="Natvig D.O."/>
            <person name="Lalanne C."/>
            <person name="Gautier V."/>
            <person name="Ament-Velasquez S.L."/>
            <person name="Kruys A."/>
            <person name="Hutchinson M.I."/>
            <person name="Powell A.J."/>
            <person name="Barry K."/>
            <person name="Miller A.N."/>
            <person name="Grigoriev I.V."/>
            <person name="Debuchy R."/>
            <person name="Gladieux P."/>
            <person name="Hiltunen Thoren M."/>
            <person name="Johannesson H."/>
        </authorList>
    </citation>
    <scope>NUCLEOTIDE SEQUENCE</scope>
    <source>
        <strain evidence="4">CBS 314.62</strain>
    </source>
</reference>
<dbReference type="GO" id="GO:0008270">
    <property type="term" value="F:zinc ion binding"/>
    <property type="evidence" value="ECO:0007669"/>
    <property type="project" value="InterPro"/>
</dbReference>
<evidence type="ECO:0000259" key="3">
    <source>
        <dbReference type="Pfam" id="PF00172"/>
    </source>
</evidence>
<feature type="domain" description="Zn(2)-C6 fungal-type" evidence="3">
    <location>
        <begin position="67"/>
        <end position="90"/>
    </location>
</feature>
<evidence type="ECO:0000313" key="5">
    <source>
        <dbReference type="Proteomes" id="UP001270362"/>
    </source>
</evidence>
<dbReference type="Pfam" id="PF00172">
    <property type="entry name" value="Zn_clus"/>
    <property type="match status" value="1"/>
</dbReference>
<dbReference type="Proteomes" id="UP001270362">
    <property type="component" value="Unassembled WGS sequence"/>
</dbReference>
<gene>
    <name evidence="4" type="ORF">B0T22DRAFT_504916</name>
</gene>
<evidence type="ECO:0000256" key="1">
    <source>
        <dbReference type="ARBA" id="ARBA00023242"/>
    </source>
</evidence>
<dbReference type="AlphaFoldDB" id="A0AAE1CGC6"/>
<dbReference type="EMBL" id="JAULSO010000001">
    <property type="protein sequence ID" value="KAK3693294.1"/>
    <property type="molecule type" value="Genomic_DNA"/>
</dbReference>
<sequence length="515" mass="57477">MILKPGATIMTANSSQDHHHISSLARSIHCFRATDPTPRTTAAPPRSRAKFTQERKDKVREVRRKGACLRCRILKIQCSNEDPCQSCLQSAVKGHERKVLSFCYCVRTRFSDVNIFQSANVTASEMQIDSLMARMGGLLARIALPASFSADLHKANFNHTLSSWLTNPNLSFPNGSVVGLCCSSLLSIQFQEDPASADLLAEFQTFLLASSLAQSGWRGKDVGRRDVCTAGQVSGYRLIKRLDRVLTPQFLSRCSREDSQVLFLLVLGTILGVNYSSRSAESPSFPTEMLGAEFQQSPTLWLAMKEHLCQMLAHHLIFLGSILGIKLETGLEQRIIDTAIRRWNKMESFIWADGILQDPSQQQRQAPTDEGRMSLASEEAWTQNGYSWESPPPAPPPLVTIPCPEVRQLQGVDQWAENPASYLSMADPSTSPYAEPESYETGSRQQMASTTPRSNTDPVPADRQDADICPVHTPWRTVRRRSMWVVRSFDAGEHGRVNVHARLRGREVNDFGLFV</sequence>
<dbReference type="Gene3D" id="4.10.240.10">
    <property type="entry name" value="Zn(2)-C6 fungal-type DNA-binding domain"/>
    <property type="match status" value="1"/>
</dbReference>
<dbReference type="GO" id="GO:0000981">
    <property type="term" value="F:DNA-binding transcription factor activity, RNA polymerase II-specific"/>
    <property type="evidence" value="ECO:0007669"/>
    <property type="project" value="InterPro"/>
</dbReference>